<dbReference type="InterPro" id="IPR029018">
    <property type="entry name" value="Hex-like_dom2"/>
</dbReference>
<evidence type="ECO:0000256" key="2">
    <source>
        <dbReference type="ARBA" id="ARBA00006285"/>
    </source>
</evidence>
<keyword evidence="7" id="KW-0326">Glycosidase</keyword>
<dbReference type="FunFam" id="3.20.20.80:FF:000063">
    <property type="entry name" value="Beta-hexosaminidase"/>
    <property type="match status" value="1"/>
</dbReference>
<evidence type="ECO:0000259" key="11">
    <source>
        <dbReference type="Pfam" id="PF14845"/>
    </source>
</evidence>
<dbReference type="Gene3D" id="3.30.379.10">
    <property type="entry name" value="Chitobiase/beta-hexosaminidase domain 2-like"/>
    <property type="match status" value="1"/>
</dbReference>
<dbReference type="SUPFAM" id="SSF51445">
    <property type="entry name" value="(Trans)glycosidases"/>
    <property type="match status" value="1"/>
</dbReference>
<dbReference type="Pfam" id="PF14845">
    <property type="entry name" value="Glycohydro_20b2"/>
    <property type="match status" value="1"/>
</dbReference>
<comment type="catalytic activity">
    <reaction evidence="1">
        <text>Hydrolysis of terminal non-reducing N-acetyl-D-hexosamine residues in N-acetyl-beta-D-hexosaminides.</text>
        <dbReference type="EC" id="3.2.1.52"/>
    </reaction>
</comment>
<evidence type="ECO:0000313" key="13">
    <source>
        <dbReference type="Proteomes" id="UP000290288"/>
    </source>
</evidence>
<dbReference type="AlphaFoldDB" id="A0A4V1Q4Z3"/>
<sequence length="948" mass="103287">MDPNSTSPSELVAHCSEAESVLGSSNNLSLPSSVCTAATSASDTVIGSEGGSEKREPPGITGTPHNTLSPKKPVSGNADRYLVCPNTLTLDNGPTNTWYYRECRVPLIRHYDNRPSLSEGDPFVSSSTCSAPTPMPPGGDPDDKLHQAFFVGSTTKNGEVRKTWADSLVYSKQTSSNWTDNDLQELSRAFAFRAIDSYEGPFDPLLDFILVLCPYFRDPSSKKSRLADALEHEVGNIFSFTWKAESEESVSPKTAHHDRYVAGALNLAKFMGDLFGLGLIRRSILIIGMRILYTNIVSFQHIEALRHLVIHAGPSLWDDSDWSGSEIYMTAITSIVPSALNGRSLYDFLPERGGRWAAARCCADLEKFFDCLPANQSLKARVGGPITFEKGWIITMLLLRTLLGLSTITTFVYGLWPLPRGITTGTTPLRLASDFSVSLAGVRNAPSDLASAVSRTQDYLKADRLQALVPDRGASSRTAVAGARSLRSLRLVYNGQGTPKSISEEAVAAIESRAEAYTLTVPADGSEAVLTASSSLGLFRGLTTFGQLWYDLDGTTYSLQTPISINDSPAYPYRGFMLDTARNYFPIADIKRTLDAMSWVKINTLHWHVVDSQSFPLVVPGFDVLSEKGAYHPKAIYTPADVKEIVDYAAARGIDVLAEIDTPGHTSIIHHSFPEHIACFEAAPWTQFANEPPAGQLRLASPATVNFTASLLSAASQLFPSKFFSTGGDEINANCYRQDPQTQRDLAAQGKTLEQALDTFTQASHRALASVGKTPVVWQEMLLDHNVTLSKDTVIMVWISSQDVAAVAREGHRLVHAASDFFYLDCGGGGWIGANTNGNSWCDPFKTWQKSYSFNPVAGLTEAQKKLVLGGQHLLWAEQAGPSNLDSIVWPRAASSAELFWTGPGGNARTALPRLHDIAYRFVQRGVRAIPLQPEWCALRPGKCDLDA</sequence>
<keyword evidence="13" id="KW-1185">Reference proteome</keyword>
<dbReference type="InterPro" id="IPR015883">
    <property type="entry name" value="Glyco_hydro_20_cat"/>
</dbReference>
<feature type="active site" description="Proton donor" evidence="8">
    <location>
        <position position="730"/>
    </location>
</feature>
<dbReference type="STRING" id="2316362.A0A4V1Q4Z3"/>
<evidence type="ECO:0000256" key="7">
    <source>
        <dbReference type="ARBA" id="ARBA00023295"/>
    </source>
</evidence>
<evidence type="ECO:0000259" key="10">
    <source>
        <dbReference type="Pfam" id="PF00728"/>
    </source>
</evidence>
<reference evidence="12 13" key="1">
    <citation type="submission" date="2019-01" db="EMBL/GenBank/DDBJ databases">
        <title>Draft genome sequence of Psathyrella aberdarensis IHI B618.</title>
        <authorList>
            <person name="Buettner E."/>
            <person name="Kellner H."/>
        </authorList>
    </citation>
    <scope>NUCLEOTIDE SEQUENCE [LARGE SCALE GENOMIC DNA]</scope>
    <source>
        <strain evidence="12 13">IHI B618</strain>
    </source>
</reference>
<feature type="region of interest" description="Disordered" evidence="9">
    <location>
        <begin position="41"/>
        <end position="74"/>
    </location>
</feature>
<dbReference type="EMBL" id="SDEE01000032">
    <property type="protein sequence ID" value="RXW23788.1"/>
    <property type="molecule type" value="Genomic_DNA"/>
</dbReference>
<comment type="similarity">
    <text evidence="2">Belongs to the glycosyl hydrolase 20 family.</text>
</comment>
<dbReference type="InterPro" id="IPR029019">
    <property type="entry name" value="HEX_eukaryotic_N"/>
</dbReference>
<dbReference type="PRINTS" id="PR00738">
    <property type="entry name" value="GLHYDRLASE20"/>
</dbReference>
<accession>A0A4V1Q4Z3</accession>
<dbReference type="Pfam" id="PF00728">
    <property type="entry name" value="Glyco_hydro_20"/>
    <property type="match status" value="1"/>
</dbReference>
<dbReference type="PANTHER" id="PTHR22600">
    <property type="entry name" value="BETA-HEXOSAMINIDASE"/>
    <property type="match status" value="1"/>
</dbReference>
<dbReference type="PANTHER" id="PTHR22600:SF26">
    <property type="entry name" value="BETA-N-ACETYLHEXOSAMINIDASE"/>
    <property type="match status" value="1"/>
</dbReference>
<keyword evidence="6" id="KW-0325">Glycoprotein</keyword>
<dbReference type="Gene3D" id="3.20.20.80">
    <property type="entry name" value="Glycosidases"/>
    <property type="match status" value="1"/>
</dbReference>
<evidence type="ECO:0000313" key="12">
    <source>
        <dbReference type="EMBL" id="RXW23788.1"/>
    </source>
</evidence>
<dbReference type="InterPro" id="IPR025705">
    <property type="entry name" value="Beta_hexosaminidase_sua/sub"/>
</dbReference>
<dbReference type="OrthoDB" id="428480at2759"/>
<dbReference type="GO" id="GO:0005975">
    <property type="term" value="P:carbohydrate metabolic process"/>
    <property type="evidence" value="ECO:0007669"/>
    <property type="project" value="InterPro"/>
</dbReference>
<dbReference type="GO" id="GO:0016020">
    <property type="term" value="C:membrane"/>
    <property type="evidence" value="ECO:0007669"/>
    <property type="project" value="TreeGrafter"/>
</dbReference>
<proteinExistence type="inferred from homology"/>
<keyword evidence="5" id="KW-0378">Hydrolase</keyword>
<evidence type="ECO:0000256" key="4">
    <source>
        <dbReference type="ARBA" id="ARBA00022729"/>
    </source>
</evidence>
<dbReference type="GO" id="GO:0030203">
    <property type="term" value="P:glycosaminoglycan metabolic process"/>
    <property type="evidence" value="ECO:0007669"/>
    <property type="project" value="TreeGrafter"/>
</dbReference>
<evidence type="ECO:0000256" key="5">
    <source>
        <dbReference type="ARBA" id="ARBA00022801"/>
    </source>
</evidence>
<dbReference type="CDD" id="cd06562">
    <property type="entry name" value="GH20_HexA_HexB-like"/>
    <property type="match status" value="1"/>
</dbReference>
<comment type="caution">
    <text evidence="12">The sequence shown here is derived from an EMBL/GenBank/DDBJ whole genome shotgun (WGS) entry which is preliminary data.</text>
</comment>
<keyword evidence="4" id="KW-0732">Signal</keyword>
<evidence type="ECO:0000256" key="6">
    <source>
        <dbReference type="ARBA" id="ARBA00023180"/>
    </source>
</evidence>
<organism evidence="12 13">
    <name type="scientific">Candolleomyces aberdarensis</name>
    <dbReference type="NCBI Taxonomy" id="2316362"/>
    <lineage>
        <taxon>Eukaryota</taxon>
        <taxon>Fungi</taxon>
        <taxon>Dikarya</taxon>
        <taxon>Basidiomycota</taxon>
        <taxon>Agaricomycotina</taxon>
        <taxon>Agaricomycetes</taxon>
        <taxon>Agaricomycetidae</taxon>
        <taxon>Agaricales</taxon>
        <taxon>Agaricineae</taxon>
        <taxon>Psathyrellaceae</taxon>
        <taxon>Candolleomyces</taxon>
    </lineage>
</organism>
<evidence type="ECO:0000256" key="1">
    <source>
        <dbReference type="ARBA" id="ARBA00001231"/>
    </source>
</evidence>
<dbReference type="EC" id="3.2.1.52" evidence="3"/>
<dbReference type="SUPFAM" id="SSF55545">
    <property type="entry name" value="beta-N-acetylhexosaminidase-like domain"/>
    <property type="match status" value="1"/>
</dbReference>
<evidence type="ECO:0000256" key="9">
    <source>
        <dbReference type="SAM" id="MobiDB-lite"/>
    </source>
</evidence>
<dbReference type="GO" id="GO:0004563">
    <property type="term" value="F:beta-N-acetylhexosaminidase activity"/>
    <property type="evidence" value="ECO:0007669"/>
    <property type="project" value="UniProtKB-EC"/>
</dbReference>
<dbReference type="InterPro" id="IPR017853">
    <property type="entry name" value="GH"/>
</dbReference>
<feature type="domain" description="Glycoside hydrolase family 20 catalytic" evidence="10">
    <location>
        <begin position="571"/>
        <end position="903"/>
    </location>
</feature>
<name>A0A4V1Q4Z3_9AGAR</name>
<dbReference type="Proteomes" id="UP000290288">
    <property type="component" value="Unassembled WGS sequence"/>
</dbReference>
<evidence type="ECO:0000256" key="8">
    <source>
        <dbReference type="PIRSR" id="PIRSR625705-1"/>
    </source>
</evidence>
<gene>
    <name evidence="12" type="ORF">EST38_g2065</name>
</gene>
<feature type="domain" description="Beta-hexosaminidase eukaryotic type N-terminal" evidence="11">
    <location>
        <begin position="415"/>
        <end position="548"/>
    </location>
</feature>
<evidence type="ECO:0000256" key="3">
    <source>
        <dbReference type="ARBA" id="ARBA00012663"/>
    </source>
</evidence>
<protein>
    <recommendedName>
        <fullName evidence="3">beta-N-acetylhexosaminidase</fullName>
        <ecNumber evidence="3">3.2.1.52</ecNumber>
    </recommendedName>
</protein>